<feature type="domain" description="GST C-terminal" evidence="3">
    <location>
        <begin position="88"/>
        <end position="215"/>
    </location>
</feature>
<dbReference type="Gene3D" id="3.40.30.10">
    <property type="entry name" value="Glutaredoxin"/>
    <property type="match status" value="1"/>
</dbReference>
<dbReference type="SUPFAM" id="SSF52833">
    <property type="entry name" value="Thioredoxin-like"/>
    <property type="match status" value="1"/>
</dbReference>
<dbReference type="PROSITE" id="PS50405">
    <property type="entry name" value="GST_CTER"/>
    <property type="match status" value="1"/>
</dbReference>
<feature type="domain" description="GST N-terminal" evidence="2">
    <location>
        <begin position="1"/>
        <end position="82"/>
    </location>
</feature>
<evidence type="ECO:0000259" key="3">
    <source>
        <dbReference type="PROSITE" id="PS50405"/>
    </source>
</evidence>
<evidence type="ECO:0000259" key="2">
    <source>
        <dbReference type="PROSITE" id="PS50404"/>
    </source>
</evidence>
<dbReference type="Pfam" id="PF02798">
    <property type="entry name" value="GST_N"/>
    <property type="match status" value="1"/>
</dbReference>
<reference evidence="4" key="1">
    <citation type="submission" date="2014-03" db="EMBL/GenBank/DDBJ databases">
        <title>The sialotranscriptome of Amblyomma triste, Amblyomma parvum and Amblyomma cajennense ticks, uncovered by 454-based RNA-seq.</title>
        <authorList>
            <person name="Garcia G.R."/>
            <person name="Gardinassi L.G."/>
            <person name="Ribeiro J.M."/>
            <person name="Anatriello E."/>
            <person name="Ferreira B.R."/>
            <person name="Moreira H.N."/>
            <person name="Mafra C."/>
            <person name="Olegario M.M."/>
            <person name="Szabo P.J."/>
            <person name="Miranda-Santos I.K."/>
            <person name="Maruyama S.R."/>
        </authorList>
    </citation>
    <scope>NUCLEOTIDE SEQUENCE</scope>
    <source>
        <strain evidence="4">Mato Grasso do Sul</strain>
        <tissue evidence="4">Salivary glands</tissue>
    </source>
</reference>
<dbReference type="Pfam" id="PF14497">
    <property type="entry name" value="GST_C_3"/>
    <property type="match status" value="1"/>
</dbReference>
<dbReference type="Gene3D" id="1.20.1050.10">
    <property type="match status" value="1"/>
</dbReference>
<dbReference type="PROSITE" id="PS50404">
    <property type="entry name" value="GST_NTER"/>
    <property type="match status" value="1"/>
</dbReference>
<dbReference type="SUPFAM" id="SSF47616">
    <property type="entry name" value="GST C-terminal domain-like"/>
    <property type="match status" value="1"/>
</dbReference>
<dbReference type="FunFam" id="3.40.30.10:FF:000034">
    <property type="entry name" value="glutathione S-transferase 1"/>
    <property type="match status" value="1"/>
</dbReference>
<dbReference type="GO" id="GO:0006749">
    <property type="term" value="P:glutathione metabolic process"/>
    <property type="evidence" value="ECO:0007669"/>
    <property type="project" value="TreeGrafter"/>
</dbReference>
<dbReference type="SFLD" id="SFLDG00358">
    <property type="entry name" value="Main_(cytGST)"/>
    <property type="match status" value="1"/>
</dbReference>
<comment type="subunit">
    <text evidence="1">Homodimer.</text>
</comment>
<dbReference type="PANTHER" id="PTHR43969">
    <property type="entry name" value="GLUTATHIONE S TRANSFERASE D10, ISOFORM A-RELATED"/>
    <property type="match status" value="1"/>
</dbReference>
<dbReference type="EMBL" id="GBBM01002511">
    <property type="protein sequence ID" value="JAC32907.1"/>
    <property type="molecule type" value="mRNA"/>
</dbReference>
<evidence type="ECO:0000256" key="1">
    <source>
        <dbReference type="ARBA" id="ARBA00011738"/>
    </source>
</evidence>
<dbReference type="PANTHER" id="PTHR43969:SF9">
    <property type="entry name" value="GLUTATHIONE S TRANSFERASE D10, ISOFORM A-RELATED"/>
    <property type="match status" value="1"/>
</dbReference>
<dbReference type="InterPro" id="IPR010987">
    <property type="entry name" value="Glutathione-S-Trfase_C-like"/>
</dbReference>
<accession>A0A023GG43</accession>
<dbReference type="SFLD" id="SFLDS00019">
    <property type="entry name" value="Glutathione_Transferase_(cytos"/>
    <property type="match status" value="1"/>
</dbReference>
<dbReference type="AlphaFoldDB" id="A0A023GG43"/>
<dbReference type="InterPro" id="IPR040079">
    <property type="entry name" value="Glutathione_S-Trfase"/>
</dbReference>
<name>A0A023GG43_AMBTT</name>
<evidence type="ECO:0000313" key="4">
    <source>
        <dbReference type="EMBL" id="JAC32907.1"/>
    </source>
</evidence>
<keyword evidence="4" id="KW-0808">Transferase</keyword>
<dbReference type="InterPro" id="IPR004045">
    <property type="entry name" value="Glutathione_S-Trfase_N"/>
</dbReference>
<proteinExistence type="evidence at transcript level"/>
<dbReference type="InterPro" id="IPR036282">
    <property type="entry name" value="Glutathione-S-Trfase_C_sf"/>
</dbReference>
<dbReference type="InterPro" id="IPR004046">
    <property type="entry name" value="GST_C"/>
</dbReference>
<dbReference type="InterPro" id="IPR036249">
    <property type="entry name" value="Thioredoxin-like_sf"/>
</dbReference>
<sequence length="216" mass="24658">MPVVLYSIPVSPPCCFVRSLAKLIGVELQLKKLDLTKKEHLTPEFLKLNPFHKVPTLDDAGFVVYESIAIAYYLLRKYAPKSELYPEDIKHRTDIDRILATISCTIYPHKSAFFRTRALEGTKPSKEEVAAFEENVLKNLEHLIGDGKHAVGGKLTLADLYLVANIVAVFETGCFDRVKYQKLIDFYEHIKSKLPFFEEIYGVPINAVKQRWADLK</sequence>
<organism evidence="4">
    <name type="scientific">Amblyomma triste</name>
    <name type="common">Neotropical tick</name>
    <dbReference type="NCBI Taxonomy" id="251400"/>
    <lineage>
        <taxon>Eukaryota</taxon>
        <taxon>Metazoa</taxon>
        <taxon>Ecdysozoa</taxon>
        <taxon>Arthropoda</taxon>
        <taxon>Chelicerata</taxon>
        <taxon>Arachnida</taxon>
        <taxon>Acari</taxon>
        <taxon>Parasitiformes</taxon>
        <taxon>Ixodida</taxon>
        <taxon>Ixodoidea</taxon>
        <taxon>Ixodidae</taxon>
        <taxon>Amblyomminae</taxon>
        <taxon>Amblyomma</taxon>
    </lineage>
</organism>
<dbReference type="GO" id="GO:0004364">
    <property type="term" value="F:glutathione transferase activity"/>
    <property type="evidence" value="ECO:0007669"/>
    <property type="project" value="TreeGrafter"/>
</dbReference>
<protein>
    <submittedName>
        <fullName evidence="4">Putative glutathione s-transferase</fullName>
    </submittedName>
</protein>